<dbReference type="GO" id="GO:0016567">
    <property type="term" value="P:protein ubiquitination"/>
    <property type="evidence" value="ECO:0007669"/>
    <property type="project" value="UniProtKB-UniPathway"/>
</dbReference>
<dbReference type="InterPro" id="IPR039804">
    <property type="entry name" value="RING-CH-C4HC3_LTN1"/>
</dbReference>
<dbReference type="InterPro" id="IPR054476">
    <property type="entry name" value="Ltn1_N"/>
</dbReference>
<dbReference type="GO" id="GO:0061630">
    <property type="term" value="F:ubiquitin protein ligase activity"/>
    <property type="evidence" value="ECO:0007669"/>
    <property type="project" value="UniProtKB-UniRule"/>
</dbReference>
<dbReference type="PROSITE" id="PS50089">
    <property type="entry name" value="ZF_RING_2"/>
    <property type="match status" value="1"/>
</dbReference>
<evidence type="ECO:0000256" key="6">
    <source>
        <dbReference type="ARBA" id="ARBA00017157"/>
    </source>
</evidence>
<keyword evidence="11 15" id="KW-0863">Zinc-finger</keyword>
<keyword evidence="9 16" id="KW-0479">Metal-binding</keyword>
<comment type="catalytic activity">
    <reaction evidence="1 16">
        <text>S-ubiquitinyl-[E2 ubiquitin-conjugating enzyme]-L-cysteine + [acceptor protein]-L-lysine = [E2 ubiquitin-conjugating enzyme]-L-cysteine + N(6)-ubiquitinyl-[acceptor protein]-L-lysine.</text>
        <dbReference type="EC" id="2.3.2.27"/>
    </reaction>
</comment>
<evidence type="ECO:0000256" key="5">
    <source>
        <dbReference type="ARBA" id="ARBA00012483"/>
    </source>
</evidence>
<evidence type="ECO:0000256" key="16">
    <source>
        <dbReference type="RuleBase" id="RU367090"/>
    </source>
</evidence>
<organism evidence="20">
    <name type="scientific">Lichtheimia ramosa</name>
    <dbReference type="NCBI Taxonomy" id="688394"/>
    <lineage>
        <taxon>Eukaryota</taxon>
        <taxon>Fungi</taxon>
        <taxon>Fungi incertae sedis</taxon>
        <taxon>Mucoromycota</taxon>
        <taxon>Mucoromycotina</taxon>
        <taxon>Mucoromycetes</taxon>
        <taxon>Mucorales</taxon>
        <taxon>Lichtheimiaceae</taxon>
        <taxon>Lichtheimia</taxon>
    </lineage>
</organism>
<dbReference type="GO" id="GO:1990116">
    <property type="term" value="P:ribosome-associated ubiquitin-dependent protein catabolic process"/>
    <property type="evidence" value="ECO:0007669"/>
    <property type="project" value="UniProtKB-UniRule"/>
</dbReference>
<dbReference type="GO" id="GO:0008270">
    <property type="term" value="F:zinc ion binding"/>
    <property type="evidence" value="ECO:0007669"/>
    <property type="project" value="UniProtKB-KW"/>
</dbReference>
<evidence type="ECO:0000256" key="14">
    <source>
        <dbReference type="ARBA" id="ARBA00055150"/>
    </source>
</evidence>
<dbReference type="CDD" id="cd16491">
    <property type="entry name" value="RING-CH-C4HC3_LTN1"/>
    <property type="match status" value="1"/>
</dbReference>
<keyword evidence="7" id="KW-0963">Cytoplasm</keyword>
<dbReference type="OrthoDB" id="6108at2759"/>
<evidence type="ECO:0000256" key="17">
    <source>
        <dbReference type="SAM" id="MobiDB-lite"/>
    </source>
</evidence>
<dbReference type="InterPro" id="IPR039795">
    <property type="entry name" value="LTN1/Rkr1"/>
</dbReference>
<evidence type="ECO:0000313" key="20">
    <source>
        <dbReference type="EMBL" id="CDS09258.1"/>
    </source>
</evidence>
<evidence type="ECO:0000256" key="9">
    <source>
        <dbReference type="ARBA" id="ARBA00022723"/>
    </source>
</evidence>
<dbReference type="SUPFAM" id="SSF57850">
    <property type="entry name" value="RING/U-box"/>
    <property type="match status" value="1"/>
</dbReference>
<evidence type="ECO:0000256" key="1">
    <source>
        <dbReference type="ARBA" id="ARBA00000900"/>
    </source>
</evidence>
<dbReference type="Gene3D" id="3.30.40.10">
    <property type="entry name" value="Zinc/RING finger domain, C3HC4 (zinc finger)"/>
    <property type="match status" value="1"/>
</dbReference>
<keyword evidence="8 16" id="KW-0808">Transferase</keyword>
<keyword evidence="10" id="KW-0677">Repeat</keyword>
<dbReference type="GO" id="GO:0072344">
    <property type="term" value="P:rescue of stalled ribosome"/>
    <property type="evidence" value="ECO:0007669"/>
    <property type="project" value="UniProtKB-UniRule"/>
</dbReference>
<evidence type="ECO:0000256" key="8">
    <source>
        <dbReference type="ARBA" id="ARBA00022679"/>
    </source>
</evidence>
<dbReference type="Pfam" id="PF22999">
    <property type="entry name" value="LTN1_E3_ligase_6th"/>
    <property type="match status" value="1"/>
</dbReference>
<dbReference type="PROSITE" id="PS51292">
    <property type="entry name" value="ZF_RING_CH"/>
    <property type="match status" value="1"/>
</dbReference>
<dbReference type="InterPro" id="IPR016024">
    <property type="entry name" value="ARM-type_fold"/>
</dbReference>
<dbReference type="PANTHER" id="PTHR12389">
    <property type="entry name" value="ZINC FINGER PROTEIN 294"/>
    <property type="match status" value="1"/>
</dbReference>
<dbReference type="Gene3D" id="1.25.10.10">
    <property type="entry name" value="Leucine-rich Repeat Variant"/>
    <property type="match status" value="1"/>
</dbReference>
<gene>
    <name evidence="20" type="ORF">LRAMOSA10618</name>
</gene>
<evidence type="ECO:0000256" key="15">
    <source>
        <dbReference type="PROSITE-ProRule" id="PRU00175"/>
    </source>
</evidence>
<dbReference type="EMBL" id="LK023330">
    <property type="protein sequence ID" value="CDS09258.1"/>
    <property type="molecule type" value="Genomic_DNA"/>
</dbReference>
<dbReference type="GO" id="GO:0005829">
    <property type="term" value="C:cytosol"/>
    <property type="evidence" value="ECO:0007669"/>
    <property type="project" value="UniProtKB-SubCell"/>
</dbReference>
<protein>
    <recommendedName>
        <fullName evidence="6 16">E3 ubiquitin-protein ligase listerin</fullName>
        <ecNumber evidence="5 16">2.3.2.27</ecNumber>
    </recommendedName>
    <alternativeName>
        <fullName evidence="16">RING-type E3 ubiquitin transferase listerin</fullName>
    </alternativeName>
</protein>
<sequence>MGKPTKQPRSKGGLKPASSSRAAELTGTSNNPLSFQDLGGFAQFAGPSVAGIALPSRSSSPSVDSDPMASSAHLNAELLVILKKVSKRDATTKLKALEELEAYLKENTSDISAIVPTWIRMYGKLTIEVDRRVRLAANNVHVLIATNAKKKLAPHLKEFIGAWILTLFDQSPDVAKCAQSSFEATFAEDKRQGVLEFCQKDIVNYVAEIVLYKTPDTLSDPRHVSKEDMASKFARVIAGCFFTLCHLMDKLPLDKREECLEDYESLFDSETLWKFASHESPIIRKALYRLVKTTILKWKDIISPRLTVISPALFTSFLKEKEPATFSELWDAILLLTKDYPESWILAGTKKPILPKFYNFLRNGLNGAVHIGYPSILILIANFPSEIKNTKNFYKDFFENFWTGLSTGCIDKSNSVVFVNAYVECIVYVLASLSNTDESQQNNDDIVHLTEKAFTDAIKAYLTKGADVNLGDQVAPVLANQLITMSNIQNLQKYTAGFWSNLEHWLIQTVVDGTSPGVRSMNIEAFCRNTSVFLTEIHAKLNKLDQEKRQSMASKAVDWAKRLVQAALGSSLVFKDKAGAFLHLANKLIVEYWDQFKDDEFEHTIVDQSKLIVSLFSESQETTLAPLCCFFINVVAKLESVGSAQELWLSVLDKLVTMDVDQRQVKILTYLFQQIATTPSTISYHAETLDTIFTQYAIDELQKETPSMDRSDLERLVTLGLTVHFSHQIVTEQALDRIITSYQDNLAKLNHCSSTANDSIPSKTLLCVLSVLNILNDLKTDNVRELMKISAAKDIPTEVFEAMFTKPTTAVEGMDEEDIERVSKVASTVWESIVAGYAAHRTTLSTPILARIKKNITDVNHCASPSELVKHMQKLTSTLYVANSENEQAAITDIVGDLTHWKTLRAPFNQYTTSFLTVGIIDNYAALVNSPLVDNDEITPVRYDMYGLSSYARMIVFIAEYILKTGVAEFFNGDGNSKRDWILYQLMLASVEYQWGLAVPDSCRVWDNSVVASSMGIQAFIQHAESILNHRLDALVAASDVGSDWSVKLYDHVVKNTSSNDPLVIFIGDIMRSDYILANGALDEEITPGHAAAARILETYMRRLSLSLGTSNGMQSWLDTLKAESSHFHLPAKVALYASLKSAFVENMQYKNLQSDLTSKLSGVSSLEQFNEGETKAWTLLVLLNASSLKFGAFAIPSQRLMHLLLTVRKWFDDDSVLSDFDPHHRTRITMQLARLFANLAESTQDVSGGQWQFFLERSYEWIAYSDPNVDEELPVIYQALILLKTMQRLSQEGVEDLEIAFAEQRQRIDKTLLDLFAREKDVPLPITKPRLQYQTLVADLIEQVPDVVLHEATCISELFSLLFSSNEAVQKRAFELLKKFTASLVQDLSVSLEFSSTNDEEDSAKAPIAPDLLHNILEPPNIARWHSAPFDDQPLHQVSGYLLSWLVMFEHFINITFRLKQEYTSQLKEKDAVAALLPFLSTLLGVGVGQDIQSFDLMPWDIEYYDMDGFDSSMEMSYQLLAAHLYYRALKYIPSLVRQWWVDCKNRQLTIGVESYIEKNYSGALINSEVNLINQPETKSMLEDNDDNEFTVKALKAANEVSATYRVDEQNMQIVIRLPSNYPLRQIDVESVQKVGVSDKQWRGWMFSVAAVIGSQNGNIVDALTVFKRNLNLHFSGVEDCTICYSIISAQDRSIPTKQCRTCKNKFHASCLYKWFRSSNSASCPLCRTVF</sequence>
<dbReference type="FunFam" id="3.30.40.10:FF:000038">
    <property type="entry name" value="E3 ubiquitin-protein ligase listerin"/>
    <property type="match status" value="1"/>
</dbReference>
<comment type="subunit">
    <text evidence="16">Component of the ribosome quality control complex (RQC).</text>
</comment>
<dbReference type="SUPFAM" id="SSF48371">
    <property type="entry name" value="ARM repeat"/>
    <property type="match status" value="1"/>
</dbReference>
<evidence type="ECO:0000256" key="4">
    <source>
        <dbReference type="ARBA" id="ARBA00007997"/>
    </source>
</evidence>
<proteinExistence type="inferred from homology"/>
<feature type="domain" description="RING-type" evidence="18">
    <location>
        <begin position="1682"/>
        <end position="1729"/>
    </location>
</feature>
<comment type="similarity">
    <text evidence="4 16">Belongs to the LTN1 family.</text>
</comment>
<feature type="domain" description="RING-CH-type" evidence="19">
    <location>
        <begin position="1674"/>
        <end position="1732"/>
    </location>
</feature>
<keyword evidence="13 16" id="KW-0862">Zinc</keyword>
<dbReference type="Pfam" id="PF13639">
    <property type="entry name" value="zf-RING_2"/>
    <property type="match status" value="1"/>
</dbReference>
<dbReference type="EC" id="2.3.2.27" evidence="5 16"/>
<evidence type="ECO:0000256" key="3">
    <source>
        <dbReference type="ARBA" id="ARBA00004906"/>
    </source>
</evidence>
<comment type="subcellular location">
    <subcellularLocation>
        <location evidence="2">Cytoplasm</location>
        <location evidence="2">Cytosol</location>
    </subcellularLocation>
</comment>
<feature type="region of interest" description="Disordered" evidence="17">
    <location>
        <begin position="1"/>
        <end position="31"/>
    </location>
</feature>
<feature type="compositionally biased region" description="Polar residues" evidence="17">
    <location>
        <begin position="17"/>
        <end position="31"/>
    </location>
</feature>
<evidence type="ECO:0000256" key="12">
    <source>
        <dbReference type="ARBA" id="ARBA00022786"/>
    </source>
</evidence>
<evidence type="ECO:0000259" key="19">
    <source>
        <dbReference type="PROSITE" id="PS51292"/>
    </source>
</evidence>
<reference evidence="20" key="1">
    <citation type="journal article" date="2014" name="Genome Announc.">
        <title>De novo whole-genome sequence and genome annotation of Lichtheimia ramosa.</title>
        <authorList>
            <person name="Linde J."/>
            <person name="Schwartze V."/>
            <person name="Binder U."/>
            <person name="Lass-Florl C."/>
            <person name="Voigt K."/>
            <person name="Horn F."/>
        </authorList>
    </citation>
    <scope>NUCLEOTIDE SEQUENCE</scope>
    <source>
        <strain evidence="20">JMRC FSU:6197</strain>
    </source>
</reference>
<dbReference type="InterPro" id="IPR011016">
    <property type="entry name" value="Znf_RING-CH"/>
</dbReference>
<dbReference type="SMART" id="SM00744">
    <property type="entry name" value="RINGv"/>
    <property type="match status" value="1"/>
</dbReference>
<comment type="pathway">
    <text evidence="3 16">Protein modification; protein ubiquitination.</text>
</comment>
<dbReference type="InterPro" id="IPR054477">
    <property type="entry name" value="LTN1_E3_ligase_6th"/>
</dbReference>
<dbReference type="GO" id="GO:1990112">
    <property type="term" value="C:RQC complex"/>
    <property type="evidence" value="ECO:0007669"/>
    <property type="project" value="UniProtKB-UniRule"/>
</dbReference>
<evidence type="ECO:0000256" key="13">
    <source>
        <dbReference type="ARBA" id="ARBA00022833"/>
    </source>
</evidence>
<dbReference type="InterPro" id="IPR013083">
    <property type="entry name" value="Znf_RING/FYVE/PHD"/>
</dbReference>
<evidence type="ECO:0000256" key="7">
    <source>
        <dbReference type="ARBA" id="ARBA00022490"/>
    </source>
</evidence>
<dbReference type="PANTHER" id="PTHR12389:SF0">
    <property type="entry name" value="E3 UBIQUITIN-PROTEIN LIGASE LISTERIN"/>
    <property type="match status" value="1"/>
</dbReference>
<dbReference type="InterPro" id="IPR054478">
    <property type="entry name" value="LTN1_UBC"/>
</dbReference>
<name>A0A077WQ65_9FUNG</name>
<dbReference type="GO" id="GO:0043023">
    <property type="term" value="F:ribosomal large subunit binding"/>
    <property type="evidence" value="ECO:0007669"/>
    <property type="project" value="TreeGrafter"/>
</dbReference>
<keyword evidence="12 16" id="KW-0833">Ubl conjugation pathway</keyword>
<comment type="function">
    <text evidence="16">E3 ubiquitin-protein ligase. Component of the ribosome quality control complex (RQC), a ribosome-associated complex that mediates ubiquitination and extraction of incompletely synthesized nascent chains for proteasomal degradation.</text>
</comment>
<dbReference type="InterPro" id="IPR011989">
    <property type="entry name" value="ARM-like"/>
</dbReference>
<dbReference type="UniPathway" id="UPA00143"/>
<accession>A0A077WQ65</accession>
<evidence type="ECO:0000256" key="11">
    <source>
        <dbReference type="ARBA" id="ARBA00022771"/>
    </source>
</evidence>
<dbReference type="InterPro" id="IPR001841">
    <property type="entry name" value="Znf_RING"/>
</dbReference>
<evidence type="ECO:0000256" key="10">
    <source>
        <dbReference type="ARBA" id="ARBA00022737"/>
    </source>
</evidence>
<dbReference type="Pfam" id="PF22958">
    <property type="entry name" value="Ltn1_1st"/>
    <property type="match status" value="1"/>
</dbReference>
<evidence type="ECO:0000259" key="18">
    <source>
        <dbReference type="PROSITE" id="PS50089"/>
    </source>
</evidence>
<dbReference type="Pfam" id="PF23009">
    <property type="entry name" value="UBC_like"/>
    <property type="match status" value="1"/>
</dbReference>
<comment type="function">
    <text evidence="14">E3 ubiquitin-protein ligase component of the ribosome quality control complex (RQC), a ribosome-associated complex that mediates ubiquitination and extraction of incompletely synthesized nascent chains for proteasomal degradation. Mediates ubiquitination of proteins derived from mRNAs lacking stop codons (non-stop proteins) and other translation arrest products induced by poly-lysine sequences and tandem rare codons. Ubiquitination leads to CDC48 recruitment for extraction and degradation of the incomplete translation product. May indirectly play a role in chromatin function and transcription.</text>
</comment>
<evidence type="ECO:0000256" key="2">
    <source>
        <dbReference type="ARBA" id="ARBA00004514"/>
    </source>
</evidence>